<dbReference type="SUPFAM" id="SSF50129">
    <property type="entry name" value="GroES-like"/>
    <property type="match status" value="1"/>
</dbReference>
<sequence length="384" mass="40782">MAARMQGLVIAPNKTAVVADIAVPEPAHNEIRVKVHSVALNMVDALYTQYPLGELGRVVGSDISGVVDKIGAGVTEWRVGDRVAGLLQGATSVTPRPGGFAEYAILEQDLAIHVPAGVSFDEAATVPLCALTAAQALFIRLEIPAPFPSAYTFAPPAIDAPTILVYSAATSLGLYTVELASLLRTPSGKSYRIFATASPKHHAKLLALGAEAVFDYRSPTWVEDVRKASGGISYAVDCISENESTAVISQTFVESGGKIAVIRSTGWDKEGVREGVTPLYGAVWQGLGHELIYNNATLPASPSWRAFSVAFYKFLSAGSAKDSSRFPISPNPVRLMPGGLAEIVSDAFVLIGTFKVVDRPVEATAHGDKEWMKPVSGEKLVYRV</sequence>
<dbReference type="PANTHER" id="PTHR45348:SF7">
    <property type="entry name" value="ZINC BINDING OXIDOREDUCTASE, PUTATIVE-RELATED"/>
    <property type="match status" value="1"/>
</dbReference>
<dbReference type="SUPFAM" id="SSF51735">
    <property type="entry name" value="NAD(P)-binding Rossmann-fold domains"/>
    <property type="match status" value="1"/>
</dbReference>
<organism evidence="2 3">
    <name type="scientific">Laccaria amethystina LaAM-08-1</name>
    <dbReference type="NCBI Taxonomy" id="1095629"/>
    <lineage>
        <taxon>Eukaryota</taxon>
        <taxon>Fungi</taxon>
        <taxon>Dikarya</taxon>
        <taxon>Basidiomycota</taxon>
        <taxon>Agaricomycotina</taxon>
        <taxon>Agaricomycetes</taxon>
        <taxon>Agaricomycetidae</taxon>
        <taxon>Agaricales</taxon>
        <taxon>Agaricineae</taxon>
        <taxon>Hydnangiaceae</taxon>
        <taxon>Laccaria</taxon>
    </lineage>
</organism>
<dbReference type="InterPro" id="IPR013154">
    <property type="entry name" value="ADH-like_N"/>
</dbReference>
<dbReference type="HOGENOM" id="CLU_026673_16_1_1"/>
<dbReference type="CDD" id="cd08249">
    <property type="entry name" value="enoyl_reductase_like"/>
    <property type="match status" value="1"/>
</dbReference>
<dbReference type="EMBL" id="KN838795">
    <property type="protein sequence ID" value="KIJ94407.1"/>
    <property type="molecule type" value="Genomic_DNA"/>
</dbReference>
<evidence type="ECO:0000313" key="3">
    <source>
        <dbReference type="Proteomes" id="UP000054477"/>
    </source>
</evidence>
<dbReference type="Gene3D" id="3.90.180.10">
    <property type="entry name" value="Medium-chain alcohol dehydrogenases, catalytic domain"/>
    <property type="match status" value="1"/>
</dbReference>
<dbReference type="PANTHER" id="PTHR45348">
    <property type="entry name" value="HYPOTHETICAL OXIDOREDUCTASE (EUROFUNG)"/>
    <property type="match status" value="1"/>
</dbReference>
<dbReference type="Proteomes" id="UP000054477">
    <property type="component" value="Unassembled WGS sequence"/>
</dbReference>
<dbReference type="Gene3D" id="3.40.50.720">
    <property type="entry name" value="NAD(P)-binding Rossmann-like Domain"/>
    <property type="match status" value="1"/>
</dbReference>
<accession>A0A0C9XE10</accession>
<protein>
    <recommendedName>
        <fullName evidence="1">Enoyl reductase (ER) domain-containing protein</fullName>
    </recommendedName>
</protein>
<reference evidence="3" key="2">
    <citation type="submission" date="2015-01" db="EMBL/GenBank/DDBJ databases">
        <title>Evolutionary Origins and Diversification of the Mycorrhizal Mutualists.</title>
        <authorList>
            <consortium name="DOE Joint Genome Institute"/>
            <consortium name="Mycorrhizal Genomics Consortium"/>
            <person name="Kohler A."/>
            <person name="Kuo A."/>
            <person name="Nagy L.G."/>
            <person name="Floudas D."/>
            <person name="Copeland A."/>
            <person name="Barry K.W."/>
            <person name="Cichocki N."/>
            <person name="Veneault-Fourrey C."/>
            <person name="LaButti K."/>
            <person name="Lindquist E.A."/>
            <person name="Lipzen A."/>
            <person name="Lundell T."/>
            <person name="Morin E."/>
            <person name="Murat C."/>
            <person name="Riley R."/>
            <person name="Ohm R."/>
            <person name="Sun H."/>
            <person name="Tunlid A."/>
            <person name="Henrissat B."/>
            <person name="Grigoriev I.V."/>
            <person name="Hibbett D.S."/>
            <person name="Martin F."/>
        </authorList>
    </citation>
    <scope>NUCLEOTIDE SEQUENCE [LARGE SCALE GENOMIC DNA]</scope>
    <source>
        <strain evidence="3">LaAM-08-1</strain>
    </source>
</reference>
<dbReference type="GO" id="GO:0016651">
    <property type="term" value="F:oxidoreductase activity, acting on NAD(P)H"/>
    <property type="evidence" value="ECO:0007669"/>
    <property type="project" value="InterPro"/>
</dbReference>
<dbReference type="InterPro" id="IPR020843">
    <property type="entry name" value="ER"/>
</dbReference>
<dbReference type="Pfam" id="PF08240">
    <property type="entry name" value="ADH_N"/>
    <property type="match status" value="1"/>
</dbReference>
<gene>
    <name evidence="2" type="ORF">K443DRAFT_641976</name>
</gene>
<evidence type="ECO:0000259" key="1">
    <source>
        <dbReference type="SMART" id="SM00829"/>
    </source>
</evidence>
<reference evidence="2 3" key="1">
    <citation type="submission" date="2014-04" db="EMBL/GenBank/DDBJ databases">
        <authorList>
            <consortium name="DOE Joint Genome Institute"/>
            <person name="Kuo A."/>
            <person name="Kohler A."/>
            <person name="Nagy L.G."/>
            <person name="Floudas D."/>
            <person name="Copeland A."/>
            <person name="Barry K.W."/>
            <person name="Cichocki N."/>
            <person name="Veneault-Fourrey C."/>
            <person name="LaButti K."/>
            <person name="Lindquist E.A."/>
            <person name="Lipzen A."/>
            <person name="Lundell T."/>
            <person name="Morin E."/>
            <person name="Murat C."/>
            <person name="Sun H."/>
            <person name="Tunlid A."/>
            <person name="Henrissat B."/>
            <person name="Grigoriev I.V."/>
            <person name="Hibbett D.S."/>
            <person name="Martin F."/>
            <person name="Nordberg H.P."/>
            <person name="Cantor M.N."/>
            <person name="Hua S.X."/>
        </authorList>
    </citation>
    <scope>NUCLEOTIDE SEQUENCE [LARGE SCALE GENOMIC DNA]</scope>
    <source>
        <strain evidence="2 3">LaAM-08-1</strain>
    </source>
</reference>
<proteinExistence type="predicted"/>
<evidence type="ECO:0000313" key="2">
    <source>
        <dbReference type="EMBL" id="KIJ94407.1"/>
    </source>
</evidence>
<dbReference type="STRING" id="1095629.A0A0C9XE10"/>
<feature type="domain" description="Enoyl reductase (ER)" evidence="1">
    <location>
        <begin position="3"/>
        <end position="357"/>
    </location>
</feature>
<dbReference type="InterPro" id="IPR047122">
    <property type="entry name" value="Trans-enoyl_RdTase-like"/>
</dbReference>
<name>A0A0C9XE10_9AGAR</name>
<dbReference type="InterPro" id="IPR011032">
    <property type="entry name" value="GroES-like_sf"/>
</dbReference>
<keyword evidence="3" id="KW-1185">Reference proteome</keyword>
<dbReference type="AlphaFoldDB" id="A0A0C9XE10"/>
<dbReference type="OrthoDB" id="10257049at2759"/>
<dbReference type="InterPro" id="IPR036291">
    <property type="entry name" value="NAD(P)-bd_dom_sf"/>
</dbReference>
<dbReference type="SMART" id="SM00829">
    <property type="entry name" value="PKS_ER"/>
    <property type="match status" value="1"/>
</dbReference>